<feature type="compositionally biased region" description="Low complexity" evidence="1">
    <location>
        <begin position="1"/>
        <end position="16"/>
    </location>
</feature>
<name>A0A915IR07_ROMCU</name>
<keyword evidence="3" id="KW-1185">Reference proteome</keyword>
<evidence type="ECO:0000313" key="3">
    <source>
        <dbReference type="Proteomes" id="UP000887565"/>
    </source>
</evidence>
<evidence type="ECO:0000256" key="2">
    <source>
        <dbReference type="SAM" id="Phobius"/>
    </source>
</evidence>
<sequence length="190" mass="21795">MTTTTTRSNPSSTNPHTVDDEQDRFDRFIPIGKRRYGILPNEKRTVATDNGNGVQIWHDKINTKSTVACSSTEIERNQNFSKWLKSLAGPSLNYRSSERSRWASCKFLVKVMLVLGTIGFLAILVYVLVFMNRSATDEAKIPWMPDKTKRAFTNSGEMIKNDNYIEAARTLVVERTDNPMRAKAHYHRYE</sequence>
<proteinExistence type="predicted"/>
<feature type="region of interest" description="Disordered" evidence="1">
    <location>
        <begin position="1"/>
        <end position="20"/>
    </location>
</feature>
<keyword evidence="2" id="KW-0812">Transmembrane</keyword>
<protein>
    <submittedName>
        <fullName evidence="4">Uncharacterized protein</fullName>
    </submittedName>
</protein>
<feature type="transmembrane region" description="Helical" evidence="2">
    <location>
        <begin position="107"/>
        <end position="131"/>
    </location>
</feature>
<keyword evidence="2" id="KW-0472">Membrane</keyword>
<dbReference type="WBParaSite" id="nRc.2.0.1.t15839-RA">
    <property type="protein sequence ID" value="nRc.2.0.1.t15839-RA"/>
    <property type="gene ID" value="nRc.2.0.1.g15839"/>
</dbReference>
<accession>A0A915IR07</accession>
<dbReference type="AlphaFoldDB" id="A0A915IR07"/>
<keyword evidence="2" id="KW-1133">Transmembrane helix</keyword>
<evidence type="ECO:0000256" key="1">
    <source>
        <dbReference type="SAM" id="MobiDB-lite"/>
    </source>
</evidence>
<evidence type="ECO:0000313" key="4">
    <source>
        <dbReference type="WBParaSite" id="nRc.2.0.1.t15839-RA"/>
    </source>
</evidence>
<reference evidence="4" key="1">
    <citation type="submission" date="2022-11" db="UniProtKB">
        <authorList>
            <consortium name="WormBaseParasite"/>
        </authorList>
    </citation>
    <scope>IDENTIFICATION</scope>
</reference>
<dbReference type="Proteomes" id="UP000887565">
    <property type="component" value="Unplaced"/>
</dbReference>
<organism evidence="3 4">
    <name type="scientific">Romanomermis culicivorax</name>
    <name type="common">Nematode worm</name>
    <dbReference type="NCBI Taxonomy" id="13658"/>
    <lineage>
        <taxon>Eukaryota</taxon>
        <taxon>Metazoa</taxon>
        <taxon>Ecdysozoa</taxon>
        <taxon>Nematoda</taxon>
        <taxon>Enoplea</taxon>
        <taxon>Dorylaimia</taxon>
        <taxon>Mermithida</taxon>
        <taxon>Mermithoidea</taxon>
        <taxon>Mermithidae</taxon>
        <taxon>Romanomermis</taxon>
    </lineage>
</organism>